<dbReference type="PANTHER" id="PTHR34826:SF2">
    <property type="entry name" value="UPF0590 PROTEIN C409.17C"/>
    <property type="match status" value="1"/>
</dbReference>
<dbReference type="STRING" id="590646.G3B5Y4"/>
<gene>
    <name evidence="2" type="ORF">CANTEDRAFT_106665</name>
</gene>
<dbReference type="eggNOG" id="ENOG502RXNE">
    <property type="taxonomic scope" value="Eukaryota"/>
</dbReference>
<dbReference type="EMBL" id="GL996524">
    <property type="protein sequence ID" value="EGV63332.1"/>
    <property type="molecule type" value="Genomic_DNA"/>
</dbReference>
<dbReference type="AlphaFoldDB" id="G3B5Y4"/>
<protein>
    <recommendedName>
        <fullName evidence="1">Domain of unknown function at the cortex 1 domain-containing protein</fullName>
    </recommendedName>
</protein>
<organism evidence="3">
    <name type="scientific">Candida tenuis (strain ATCC 10573 / BCRC 21748 / CBS 615 / JCM 9827 / NBRC 10315 / NRRL Y-1498 / VKM Y-70)</name>
    <name type="common">Yeast</name>
    <name type="synonym">Yamadazyma tenuis</name>
    <dbReference type="NCBI Taxonomy" id="590646"/>
    <lineage>
        <taxon>Eukaryota</taxon>
        <taxon>Fungi</taxon>
        <taxon>Dikarya</taxon>
        <taxon>Ascomycota</taxon>
        <taxon>Saccharomycotina</taxon>
        <taxon>Pichiomycetes</taxon>
        <taxon>Debaryomycetaceae</taxon>
        <taxon>Yamadazyma</taxon>
    </lineage>
</organism>
<evidence type="ECO:0000313" key="2">
    <source>
        <dbReference type="EMBL" id="EGV63332.1"/>
    </source>
</evidence>
<dbReference type="PANTHER" id="PTHR34826">
    <property type="entry name" value="UPF0590 PROTEIN C409.17C"/>
    <property type="match status" value="1"/>
</dbReference>
<name>G3B5Y4_CANTC</name>
<reference evidence="2 3" key="1">
    <citation type="journal article" date="2011" name="Proc. Natl. Acad. Sci. U.S.A.">
        <title>Comparative genomics of xylose-fermenting fungi for enhanced biofuel production.</title>
        <authorList>
            <person name="Wohlbach D.J."/>
            <person name="Kuo A."/>
            <person name="Sato T.K."/>
            <person name="Potts K.M."/>
            <person name="Salamov A.A."/>
            <person name="LaButti K.M."/>
            <person name="Sun H."/>
            <person name="Clum A."/>
            <person name="Pangilinan J.L."/>
            <person name="Lindquist E.A."/>
            <person name="Lucas S."/>
            <person name="Lapidus A."/>
            <person name="Jin M."/>
            <person name="Gunawan C."/>
            <person name="Balan V."/>
            <person name="Dale B.E."/>
            <person name="Jeffries T.W."/>
            <person name="Zinkel R."/>
            <person name="Barry K.W."/>
            <person name="Grigoriev I.V."/>
            <person name="Gasch A.P."/>
        </authorList>
    </citation>
    <scope>NUCLEOTIDE SEQUENCE [LARGE SCALE GENOMIC DNA]</scope>
    <source>
        <strain evidence="3">ATCC 10573 / BCRC 21748 / CBS 615 / JCM 9827 / NBRC 10315 / NRRL Y-1498 / VKM Y-70</strain>
    </source>
</reference>
<dbReference type="OrthoDB" id="5380163at2759"/>
<proteinExistence type="predicted"/>
<dbReference type="Pfam" id="PF08588">
    <property type="entry name" value="Duc1"/>
    <property type="match status" value="1"/>
</dbReference>
<feature type="domain" description="Domain of unknown function at the cortex 1" evidence="1">
    <location>
        <begin position="4"/>
        <end position="293"/>
    </location>
</feature>
<evidence type="ECO:0000313" key="3">
    <source>
        <dbReference type="Proteomes" id="UP000000707"/>
    </source>
</evidence>
<dbReference type="InterPro" id="IPR013897">
    <property type="entry name" value="Duc1"/>
</dbReference>
<accession>G3B5Y4</accession>
<dbReference type="HOGENOM" id="CLU_047849_0_1_1"/>
<evidence type="ECO:0000259" key="1">
    <source>
        <dbReference type="Pfam" id="PF08588"/>
    </source>
</evidence>
<sequence length="295" mass="33702">MVKKLLIKASNSYSDNFQIVPINTLIPVRIQSEIGDFELSINIKNFDGSKPHAANSLYNLGDQYYLDKTPIDPEKFHKNEVETSQIPNLTFEVNFRPKFPVNGKEFSFGNDFTTPIKDYVPTTLLSAGLKFFNWFINSTVKGDVYCDKPFLYGPILNSCTYMSIDEDMPSKQSVLDTSSQKFPENLNSNVDNILKIPEFSLERKKFFNKLVNCENFVFVESSMYKLKFDTNFIKMADSKYSVSLPTYNNSTFDINVSKYANDKLDNFNWIIKIGGYEGVGYGKLGLVVNFSLVDE</sequence>
<keyword evidence="3" id="KW-1185">Reference proteome</keyword>
<dbReference type="Proteomes" id="UP000000707">
    <property type="component" value="Unassembled WGS sequence"/>
</dbReference>